<organism evidence="1 2">
    <name type="scientific">Sorghum bicolor</name>
    <name type="common">Sorghum</name>
    <name type="synonym">Sorghum vulgare</name>
    <dbReference type="NCBI Taxonomy" id="4558"/>
    <lineage>
        <taxon>Eukaryota</taxon>
        <taxon>Viridiplantae</taxon>
        <taxon>Streptophyta</taxon>
        <taxon>Embryophyta</taxon>
        <taxon>Tracheophyta</taxon>
        <taxon>Spermatophyta</taxon>
        <taxon>Magnoliopsida</taxon>
        <taxon>Liliopsida</taxon>
        <taxon>Poales</taxon>
        <taxon>Poaceae</taxon>
        <taxon>PACMAD clade</taxon>
        <taxon>Panicoideae</taxon>
        <taxon>Andropogonodae</taxon>
        <taxon>Andropogoneae</taxon>
        <taxon>Sorghinae</taxon>
        <taxon>Sorghum</taxon>
    </lineage>
</organism>
<accession>A0A921Q8C7</accession>
<protein>
    <submittedName>
        <fullName evidence="1">Uncharacterized protein</fullName>
    </submittedName>
</protein>
<comment type="caution">
    <text evidence="1">The sequence shown here is derived from an EMBL/GenBank/DDBJ whole genome shotgun (WGS) entry which is preliminary data.</text>
</comment>
<dbReference type="AlphaFoldDB" id="A0A921Q8C7"/>
<reference evidence="1" key="2">
    <citation type="submission" date="2020-10" db="EMBL/GenBank/DDBJ databases">
        <authorList>
            <person name="Cooper E.A."/>
            <person name="Brenton Z.W."/>
            <person name="Flinn B.S."/>
            <person name="Jenkins J."/>
            <person name="Shu S."/>
            <person name="Flowers D."/>
            <person name="Luo F."/>
            <person name="Wang Y."/>
            <person name="Xia P."/>
            <person name="Barry K."/>
            <person name="Daum C."/>
            <person name="Lipzen A."/>
            <person name="Yoshinaga Y."/>
            <person name="Schmutz J."/>
            <person name="Saski C."/>
            <person name="Vermerris W."/>
            <person name="Kresovich S."/>
        </authorList>
    </citation>
    <scope>NUCLEOTIDE SEQUENCE</scope>
</reference>
<name>A0A921Q8C7_SORBI</name>
<evidence type="ECO:0000313" key="1">
    <source>
        <dbReference type="EMBL" id="KAG0516871.1"/>
    </source>
</evidence>
<dbReference type="EMBL" id="CM027688">
    <property type="protein sequence ID" value="KAG0516871.1"/>
    <property type="molecule type" value="Genomic_DNA"/>
</dbReference>
<dbReference type="Proteomes" id="UP000807115">
    <property type="component" value="Chromosome 9"/>
</dbReference>
<reference evidence="1" key="1">
    <citation type="journal article" date="2019" name="BMC Genomics">
        <title>A new reference genome for Sorghum bicolor reveals high levels of sequence similarity between sweet and grain genotypes: implications for the genetics of sugar metabolism.</title>
        <authorList>
            <person name="Cooper E.A."/>
            <person name="Brenton Z.W."/>
            <person name="Flinn B.S."/>
            <person name="Jenkins J."/>
            <person name="Shu S."/>
            <person name="Flowers D."/>
            <person name="Luo F."/>
            <person name="Wang Y."/>
            <person name="Xia P."/>
            <person name="Barry K."/>
            <person name="Daum C."/>
            <person name="Lipzen A."/>
            <person name="Yoshinaga Y."/>
            <person name="Schmutz J."/>
            <person name="Saski C."/>
            <person name="Vermerris W."/>
            <person name="Kresovich S."/>
        </authorList>
    </citation>
    <scope>NUCLEOTIDE SEQUENCE</scope>
</reference>
<evidence type="ECO:0000313" key="2">
    <source>
        <dbReference type="Proteomes" id="UP000807115"/>
    </source>
</evidence>
<proteinExistence type="predicted"/>
<gene>
    <name evidence="1" type="ORF">BDA96_09G039800</name>
</gene>
<sequence length="31" mass="3376">MNKNSLSAGAGPTAIQLQLMKTAMTRRRNNT</sequence>